<dbReference type="STRING" id="582515.KR51_00022890"/>
<dbReference type="Pfam" id="PF01527">
    <property type="entry name" value="HTH_Tnp_1"/>
    <property type="match status" value="1"/>
</dbReference>
<dbReference type="InterPro" id="IPR009057">
    <property type="entry name" value="Homeodomain-like_sf"/>
</dbReference>
<comment type="caution">
    <text evidence="3">The sequence shown here is derived from an EMBL/GenBank/DDBJ whole genome shotgun (WGS) entry which is preliminary data.</text>
</comment>
<evidence type="ECO:0000313" key="3">
    <source>
        <dbReference type="EMBL" id="ERN41032.1"/>
    </source>
</evidence>
<dbReference type="AlphaFoldDB" id="U5DJC8"/>
<reference evidence="3 4" key="1">
    <citation type="submission" date="2013-05" db="EMBL/GenBank/DDBJ databases">
        <title>Draft genome sequence of Rubidibacter lacunae KORDI 51-2.</title>
        <authorList>
            <person name="Choi D.H."/>
            <person name="Noh J.H."/>
            <person name="Kwon K.-K."/>
            <person name="Lee J.-H."/>
            <person name="Ryu J.-Y."/>
        </authorList>
    </citation>
    <scope>NUCLEOTIDE SEQUENCE [LARGE SCALE GENOMIC DNA]</scope>
    <source>
        <strain evidence="3 4">KORDI 51-2</strain>
    </source>
</reference>
<dbReference type="GO" id="GO:0006313">
    <property type="term" value="P:DNA transposition"/>
    <property type="evidence" value="ECO:0007669"/>
    <property type="project" value="InterPro"/>
</dbReference>
<evidence type="ECO:0000313" key="4">
    <source>
        <dbReference type="Proteomes" id="UP000016960"/>
    </source>
</evidence>
<dbReference type="RefSeq" id="WP_022607446.1">
    <property type="nucleotide sequence ID" value="NZ_ASSJ01000055.1"/>
</dbReference>
<dbReference type="InterPro" id="IPR036388">
    <property type="entry name" value="WH-like_DNA-bd_sf"/>
</dbReference>
<dbReference type="GO" id="GO:0004803">
    <property type="term" value="F:transposase activity"/>
    <property type="evidence" value="ECO:0007669"/>
    <property type="project" value="InterPro"/>
</dbReference>
<dbReference type="eggNOG" id="COG2963">
    <property type="taxonomic scope" value="Bacteria"/>
</dbReference>
<evidence type="ECO:0000256" key="2">
    <source>
        <dbReference type="SAM" id="MobiDB-lite"/>
    </source>
</evidence>
<dbReference type="Gene3D" id="1.10.10.10">
    <property type="entry name" value="Winged helix-like DNA-binding domain superfamily/Winged helix DNA-binding domain"/>
    <property type="match status" value="1"/>
</dbReference>
<name>U5DJC8_9CHRO</name>
<dbReference type="OrthoDB" id="290006at2"/>
<dbReference type="GO" id="GO:0003677">
    <property type="term" value="F:DNA binding"/>
    <property type="evidence" value="ECO:0007669"/>
    <property type="project" value="InterPro"/>
</dbReference>
<accession>U5DJC8</accession>
<evidence type="ECO:0000256" key="1">
    <source>
        <dbReference type="SAM" id="Coils"/>
    </source>
</evidence>
<organism evidence="3 4">
    <name type="scientific">Rubidibacter lacunae KORDI 51-2</name>
    <dbReference type="NCBI Taxonomy" id="582515"/>
    <lineage>
        <taxon>Bacteria</taxon>
        <taxon>Bacillati</taxon>
        <taxon>Cyanobacteriota</taxon>
        <taxon>Cyanophyceae</taxon>
        <taxon>Oscillatoriophycideae</taxon>
        <taxon>Chroococcales</taxon>
        <taxon>Aphanothecaceae</taxon>
        <taxon>Rubidibacter</taxon>
    </lineage>
</organism>
<gene>
    <name evidence="3" type="ORF">KR51_00022890</name>
</gene>
<dbReference type="InParanoid" id="U5DJC8"/>
<dbReference type="InterPro" id="IPR002514">
    <property type="entry name" value="Transposase_8"/>
</dbReference>
<keyword evidence="1" id="KW-0175">Coiled coil</keyword>
<dbReference type="EMBL" id="ASSJ01000055">
    <property type="protein sequence ID" value="ERN41032.1"/>
    <property type="molecule type" value="Genomic_DNA"/>
</dbReference>
<feature type="region of interest" description="Disordered" evidence="2">
    <location>
        <begin position="1"/>
        <end position="25"/>
    </location>
</feature>
<sequence length="135" mass="15344">MPKPATDPLPDNQVKPEPALEKRTRRTFSAEYKLRIVQEANACQHGELGSLLRREKLYHNQIQQWRRECEQGGIASLSKTAPGPKPQLTSEQRQIAALEKKIQRLEHQLQLKDDCLALQKKALAMLAHQESEGDA</sequence>
<feature type="coiled-coil region" evidence="1">
    <location>
        <begin position="88"/>
        <end position="115"/>
    </location>
</feature>
<dbReference type="PATRIC" id="fig|582515.4.peg.2577"/>
<protein>
    <submittedName>
        <fullName evidence="3">Transposase</fullName>
    </submittedName>
</protein>
<keyword evidence="4" id="KW-1185">Reference proteome</keyword>
<proteinExistence type="predicted"/>
<dbReference type="Proteomes" id="UP000016960">
    <property type="component" value="Unassembled WGS sequence"/>
</dbReference>
<dbReference type="SUPFAM" id="SSF46689">
    <property type="entry name" value="Homeodomain-like"/>
    <property type="match status" value="1"/>
</dbReference>